<evidence type="ECO:0000256" key="3">
    <source>
        <dbReference type="ARBA" id="ARBA00022833"/>
    </source>
</evidence>
<dbReference type="Pfam" id="PF01753">
    <property type="entry name" value="zf-MYND"/>
    <property type="match status" value="1"/>
</dbReference>
<evidence type="ECO:0000313" key="6">
    <source>
        <dbReference type="EMBL" id="KAJ5218443.1"/>
    </source>
</evidence>
<keyword evidence="1" id="KW-0479">Metal-binding</keyword>
<dbReference type="InterPro" id="IPR002893">
    <property type="entry name" value="Znf_MYND"/>
</dbReference>
<sequence length="74" mass="8011">MADATSTADKCYNCNKSEAEGGSLMRNSRCKSAWYRSRDCQKAGWKNHKKICASFAQSAAEAQAARETRSASGA</sequence>
<organism evidence="6 7">
    <name type="scientific">Penicillium cinerascens</name>
    <dbReference type="NCBI Taxonomy" id="70096"/>
    <lineage>
        <taxon>Eukaryota</taxon>
        <taxon>Fungi</taxon>
        <taxon>Dikarya</taxon>
        <taxon>Ascomycota</taxon>
        <taxon>Pezizomycotina</taxon>
        <taxon>Eurotiomycetes</taxon>
        <taxon>Eurotiomycetidae</taxon>
        <taxon>Eurotiales</taxon>
        <taxon>Aspergillaceae</taxon>
        <taxon>Penicillium</taxon>
    </lineage>
</organism>
<dbReference type="Proteomes" id="UP001150904">
    <property type="component" value="Unassembled WGS sequence"/>
</dbReference>
<reference evidence="6" key="1">
    <citation type="submission" date="2022-12" db="EMBL/GenBank/DDBJ databases">
        <authorList>
            <person name="Petersen C."/>
        </authorList>
    </citation>
    <scope>NUCLEOTIDE SEQUENCE</scope>
    <source>
        <strain evidence="6">IBT 15544</strain>
    </source>
</reference>
<dbReference type="AlphaFoldDB" id="A0A9W9NER1"/>
<feature type="domain" description="MYND-type" evidence="5">
    <location>
        <begin position="11"/>
        <end position="52"/>
    </location>
</feature>
<evidence type="ECO:0000259" key="5">
    <source>
        <dbReference type="PROSITE" id="PS50865"/>
    </source>
</evidence>
<comment type="caution">
    <text evidence="6">The sequence shown here is derived from an EMBL/GenBank/DDBJ whole genome shotgun (WGS) entry which is preliminary data.</text>
</comment>
<dbReference type="EMBL" id="JAPQKR010000004">
    <property type="protein sequence ID" value="KAJ5218443.1"/>
    <property type="molecule type" value="Genomic_DNA"/>
</dbReference>
<keyword evidence="2 4" id="KW-0863">Zinc-finger</keyword>
<gene>
    <name evidence="6" type="ORF">N7498_000542</name>
</gene>
<dbReference type="GeneID" id="83174905"/>
<dbReference type="GO" id="GO:0008270">
    <property type="term" value="F:zinc ion binding"/>
    <property type="evidence" value="ECO:0007669"/>
    <property type="project" value="UniProtKB-KW"/>
</dbReference>
<keyword evidence="3" id="KW-0862">Zinc</keyword>
<protein>
    <recommendedName>
        <fullName evidence="5">MYND-type domain-containing protein</fullName>
    </recommendedName>
</protein>
<dbReference type="OrthoDB" id="432970at2759"/>
<dbReference type="SUPFAM" id="SSF144232">
    <property type="entry name" value="HIT/MYND zinc finger-like"/>
    <property type="match status" value="1"/>
</dbReference>
<evidence type="ECO:0000256" key="1">
    <source>
        <dbReference type="ARBA" id="ARBA00022723"/>
    </source>
</evidence>
<accession>A0A9W9NER1</accession>
<dbReference type="RefSeq" id="XP_058313016.1">
    <property type="nucleotide sequence ID" value="XM_058447605.1"/>
</dbReference>
<name>A0A9W9NER1_9EURO</name>
<evidence type="ECO:0000256" key="4">
    <source>
        <dbReference type="PROSITE-ProRule" id="PRU00134"/>
    </source>
</evidence>
<evidence type="ECO:0000313" key="7">
    <source>
        <dbReference type="Proteomes" id="UP001150904"/>
    </source>
</evidence>
<keyword evidence="7" id="KW-1185">Reference proteome</keyword>
<dbReference type="PROSITE" id="PS50865">
    <property type="entry name" value="ZF_MYND_2"/>
    <property type="match status" value="1"/>
</dbReference>
<proteinExistence type="predicted"/>
<dbReference type="Gene3D" id="6.10.140.2220">
    <property type="match status" value="1"/>
</dbReference>
<reference evidence="6" key="2">
    <citation type="journal article" date="2023" name="IMA Fungus">
        <title>Comparative genomic study of the Penicillium genus elucidates a diverse pangenome and 15 lateral gene transfer events.</title>
        <authorList>
            <person name="Petersen C."/>
            <person name="Sorensen T."/>
            <person name="Nielsen M.R."/>
            <person name="Sondergaard T.E."/>
            <person name="Sorensen J.L."/>
            <person name="Fitzpatrick D.A."/>
            <person name="Frisvad J.C."/>
            <person name="Nielsen K.L."/>
        </authorList>
    </citation>
    <scope>NUCLEOTIDE SEQUENCE</scope>
    <source>
        <strain evidence="6">IBT 15544</strain>
    </source>
</reference>
<evidence type="ECO:0000256" key="2">
    <source>
        <dbReference type="ARBA" id="ARBA00022771"/>
    </source>
</evidence>